<protein>
    <submittedName>
        <fullName evidence="1">Uncharacterized protein</fullName>
    </submittedName>
</protein>
<gene>
    <name evidence="1" type="ORF">QNI16_14735</name>
</gene>
<dbReference type="Proteomes" id="UP001241110">
    <property type="component" value="Unassembled WGS sequence"/>
</dbReference>
<reference evidence="1" key="1">
    <citation type="submission" date="2023-05" db="EMBL/GenBank/DDBJ databases">
        <authorList>
            <person name="Zhang X."/>
        </authorList>
    </citation>
    <scope>NUCLEOTIDE SEQUENCE</scope>
    <source>
        <strain evidence="1">YF14B1</strain>
    </source>
</reference>
<comment type="caution">
    <text evidence="1">The sequence shown here is derived from an EMBL/GenBank/DDBJ whole genome shotgun (WGS) entry which is preliminary data.</text>
</comment>
<dbReference type="RefSeq" id="WP_313979960.1">
    <property type="nucleotide sequence ID" value="NZ_JASJOS010000006.1"/>
</dbReference>
<dbReference type="AlphaFoldDB" id="A0AAE3U6E4"/>
<evidence type="ECO:0000313" key="1">
    <source>
        <dbReference type="EMBL" id="MDJ1481754.1"/>
    </source>
</evidence>
<evidence type="ECO:0000313" key="2">
    <source>
        <dbReference type="Proteomes" id="UP001241110"/>
    </source>
</evidence>
<sequence length="322" mass="38372">MINIRTVCTEEEEKNYFNSFRRRIGEEFHKKVQRDIKYIINDECFNIGQLIESILHIETYLLNYSGLGPIERSEIDCLEKWEPSMWRYEPRTTNDGNVVNSPKKIRTAEDVKHIQCLRKFYYSEIVFNIIEFYFYPIFNLVLNSLSDDNERILFLERKINSLKERRLTQTSIVEHYKAFEVEQTKYEAFLDARIRKYNVEILLSSNKKTQKRINNPNLRLIDIFKKVSYYHRIMAILVEKGLCYPNTFTWIDQAPGSKTRIIFLLKRMRVKGFFSEDPTNEEYQLIAKNTFSLKVGIDTCKGTSVHALAENEDIIPYPEEFE</sequence>
<proteinExistence type="predicted"/>
<name>A0AAE3U6E4_9BACT</name>
<organism evidence="1 2">
    <name type="scientific">Xanthocytophaga flava</name>
    <dbReference type="NCBI Taxonomy" id="3048013"/>
    <lineage>
        <taxon>Bacteria</taxon>
        <taxon>Pseudomonadati</taxon>
        <taxon>Bacteroidota</taxon>
        <taxon>Cytophagia</taxon>
        <taxon>Cytophagales</taxon>
        <taxon>Rhodocytophagaceae</taxon>
        <taxon>Xanthocytophaga</taxon>
    </lineage>
</organism>
<accession>A0AAE3U6E4</accession>
<dbReference type="EMBL" id="JASJOS010000006">
    <property type="protein sequence ID" value="MDJ1481754.1"/>
    <property type="molecule type" value="Genomic_DNA"/>
</dbReference>